<organism evidence="4 5">
    <name type="scientific">Pseudosulfitobacter pseudonitzschiae</name>
    <dbReference type="NCBI Taxonomy" id="1402135"/>
    <lineage>
        <taxon>Bacteria</taxon>
        <taxon>Pseudomonadati</taxon>
        <taxon>Pseudomonadota</taxon>
        <taxon>Alphaproteobacteria</taxon>
        <taxon>Rhodobacterales</taxon>
        <taxon>Roseobacteraceae</taxon>
        <taxon>Pseudosulfitobacter</taxon>
    </lineage>
</organism>
<dbReference type="Proteomes" id="UP000027746">
    <property type="component" value="Unassembled WGS sequence"/>
</dbReference>
<dbReference type="InterPro" id="IPR029069">
    <property type="entry name" value="HotDog_dom_sf"/>
</dbReference>
<keyword evidence="5" id="KW-1185">Reference proteome</keyword>
<dbReference type="SUPFAM" id="SSF54637">
    <property type="entry name" value="Thioesterase/thiol ester dehydrase-isomerase"/>
    <property type="match status" value="1"/>
</dbReference>
<comment type="similarity">
    <text evidence="1">Belongs to the thioesterase PaaI family.</text>
</comment>
<dbReference type="Pfam" id="PF03061">
    <property type="entry name" value="4HBT"/>
    <property type="match status" value="1"/>
</dbReference>
<dbReference type="CDD" id="cd03443">
    <property type="entry name" value="PaaI_thioesterase"/>
    <property type="match status" value="1"/>
</dbReference>
<evidence type="ECO:0000256" key="1">
    <source>
        <dbReference type="ARBA" id="ARBA00008324"/>
    </source>
</evidence>
<dbReference type="GeneID" id="68871278"/>
<dbReference type="EMBL" id="JAMD01000004">
    <property type="protein sequence ID" value="KEJ95912.1"/>
    <property type="molecule type" value="Genomic_DNA"/>
</dbReference>
<evidence type="ECO:0000256" key="2">
    <source>
        <dbReference type="ARBA" id="ARBA00022801"/>
    </source>
</evidence>
<reference evidence="4 5" key="1">
    <citation type="submission" date="2014-01" db="EMBL/GenBank/DDBJ databases">
        <title>Sulfitobacter sp. H3 (MCCC 1A00686) Genome Sequencing.</title>
        <authorList>
            <person name="Lai Q."/>
            <person name="Hong Z."/>
        </authorList>
    </citation>
    <scope>NUCLEOTIDE SEQUENCE [LARGE SCALE GENOMIC DNA]</scope>
    <source>
        <strain evidence="4 5">H3</strain>
    </source>
</reference>
<evidence type="ECO:0000259" key="3">
    <source>
        <dbReference type="Pfam" id="PF03061"/>
    </source>
</evidence>
<name>A0A073JDV0_9RHOB</name>
<dbReference type="NCBIfam" id="TIGR00369">
    <property type="entry name" value="unchar_dom_1"/>
    <property type="match status" value="1"/>
</dbReference>
<keyword evidence="2" id="KW-0378">Hydrolase</keyword>
<dbReference type="InterPro" id="IPR006683">
    <property type="entry name" value="Thioestr_dom"/>
</dbReference>
<dbReference type="InterPro" id="IPR003736">
    <property type="entry name" value="PAAI_dom"/>
</dbReference>
<comment type="caution">
    <text evidence="4">The sequence shown here is derived from an EMBL/GenBank/DDBJ whole genome shotgun (WGS) entry which is preliminary data.</text>
</comment>
<dbReference type="OrthoDB" id="3477511at2"/>
<dbReference type="RefSeq" id="WP_037925572.1">
    <property type="nucleotide sequence ID" value="NZ_CP054599.1"/>
</dbReference>
<dbReference type="PANTHER" id="PTHR21660">
    <property type="entry name" value="THIOESTERASE SUPERFAMILY MEMBER-RELATED"/>
    <property type="match status" value="1"/>
</dbReference>
<gene>
    <name evidence="4" type="ORF">SUH3_16735</name>
</gene>
<evidence type="ECO:0000313" key="5">
    <source>
        <dbReference type="Proteomes" id="UP000027746"/>
    </source>
</evidence>
<dbReference type="AlphaFoldDB" id="A0A073JDV0"/>
<sequence>MTDGPGIIRNETGAQTLLGYVVDISANDGIGRCVLDIGAQHGNRHGALHGGIIACILDNAMGYGAAMHSSKDGSDKFLTISMNTQFIAPALKGRVTATGKVTGGGRNLMFLEGELHDEDGRLLATATGVYKKVREAQS</sequence>
<dbReference type="GO" id="GO:0047617">
    <property type="term" value="F:fatty acyl-CoA hydrolase activity"/>
    <property type="evidence" value="ECO:0007669"/>
    <property type="project" value="InterPro"/>
</dbReference>
<dbReference type="Gene3D" id="3.10.129.10">
    <property type="entry name" value="Hotdog Thioesterase"/>
    <property type="match status" value="1"/>
</dbReference>
<dbReference type="PANTHER" id="PTHR21660:SF1">
    <property type="entry name" value="ACYL-COENZYME A THIOESTERASE 13"/>
    <property type="match status" value="1"/>
</dbReference>
<proteinExistence type="inferred from homology"/>
<accession>A0A073JDV0</accession>
<dbReference type="InterPro" id="IPR039298">
    <property type="entry name" value="ACOT13"/>
</dbReference>
<feature type="domain" description="Thioesterase" evidence="3">
    <location>
        <begin position="45"/>
        <end position="123"/>
    </location>
</feature>
<protein>
    <recommendedName>
        <fullName evidence="3">Thioesterase domain-containing protein</fullName>
    </recommendedName>
</protein>
<evidence type="ECO:0000313" key="4">
    <source>
        <dbReference type="EMBL" id="KEJ95912.1"/>
    </source>
</evidence>